<comment type="similarity">
    <text evidence="3">Belongs to the WHI5/NRM1 family.</text>
</comment>
<keyword evidence="7" id="KW-0804">Transcription</keyword>
<dbReference type="AlphaFoldDB" id="A0A9P8TAA6"/>
<reference evidence="9" key="2">
    <citation type="submission" date="2021-01" db="EMBL/GenBank/DDBJ databases">
        <authorList>
            <person name="Schikora-Tamarit M.A."/>
        </authorList>
    </citation>
    <scope>NUCLEOTIDE SEQUENCE</scope>
    <source>
        <strain evidence="9">CBS6075</strain>
    </source>
</reference>
<proteinExistence type="inferred from homology"/>
<keyword evidence="10" id="KW-1185">Reference proteome</keyword>
<dbReference type="OrthoDB" id="5345625at2759"/>
<name>A0A9P8TAA6_9ASCO</name>
<organism evidence="9 10">
    <name type="scientific">Ogataea philodendri</name>
    <dbReference type="NCBI Taxonomy" id="1378263"/>
    <lineage>
        <taxon>Eukaryota</taxon>
        <taxon>Fungi</taxon>
        <taxon>Dikarya</taxon>
        <taxon>Ascomycota</taxon>
        <taxon>Saccharomycotina</taxon>
        <taxon>Pichiomycetes</taxon>
        <taxon>Pichiales</taxon>
        <taxon>Pichiaceae</taxon>
        <taxon>Ogataea</taxon>
    </lineage>
</organism>
<evidence type="ECO:0000313" key="10">
    <source>
        <dbReference type="Proteomes" id="UP000769157"/>
    </source>
</evidence>
<comment type="subcellular location">
    <subcellularLocation>
        <location evidence="2">Cytoplasm</location>
    </subcellularLocation>
    <subcellularLocation>
        <location evidence="1">Nucleus</location>
    </subcellularLocation>
</comment>
<keyword evidence="6" id="KW-0805">Transcription regulation</keyword>
<dbReference type="RefSeq" id="XP_046064279.1">
    <property type="nucleotide sequence ID" value="XM_046207504.1"/>
</dbReference>
<evidence type="ECO:0008006" key="11">
    <source>
        <dbReference type="Google" id="ProtNLM"/>
    </source>
</evidence>
<keyword evidence="4" id="KW-0963">Cytoplasm</keyword>
<accession>A0A9P8TAA6</accession>
<dbReference type="GO" id="GO:0005634">
    <property type="term" value="C:nucleus"/>
    <property type="evidence" value="ECO:0007669"/>
    <property type="project" value="UniProtKB-SubCell"/>
</dbReference>
<dbReference type="GO" id="GO:0005737">
    <property type="term" value="C:cytoplasm"/>
    <property type="evidence" value="ECO:0007669"/>
    <property type="project" value="UniProtKB-SubCell"/>
</dbReference>
<comment type="caution">
    <text evidence="9">The sequence shown here is derived from an EMBL/GenBank/DDBJ whole genome shotgun (WGS) entry which is preliminary data.</text>
</comment>
<evidence type="ECO:0000256" key="4">
    <source>
        <dbReference type="ARBA" id="ARBA00022490"/>
    </source>
</evidence>
<protein>
    <recommendedName>
        <fullName evidence="11">Transcription factor NRM1</fullName>
    </recommendedName>
</protein>
<dbReference type="Proteomes" id="UP000769157">
    <property type="component" value="Unassembled WGS sequence"/>
</dbReference>
<sequence>MTTTTTARPALAQIDNNCLDRTDSRAGKHVLSFGGSKEMSPGLRRARAFKLKLQLAYYKVSTNQTDVPLDKLKVMETDKQHGSPISKRHRSNALDDLLASSTPVLNRKRKADQIRKRAVSFLDDVVKKRATTANLKRASLEYRKASSFNTLAQTSPSRFVTLSADSNRVRLPPVPKNAMDPSDSTIMEANSTFMTPIKPHLNTSMSESSKIFSSVSRSAHMEPSPTRLMSTPSSIGAARCLLQLAHR</sequence>
<gene>
    <name evidence="9" type="ORF">OGAPHI_000622</name>
</gene>
<reference evidence="9" key="1">
    <citation type="journal article" date="2021" name="Open Biol.">
        <title>Shared evolutionary footprints suggest mitochondrial oxidative damage underlies multiple complex I losses in fungi.</title>
        <authorList>
            <person name="Schikora-Tamarit M.A."/>
            <person name="Marcet-Houben M."/>
            <person name="Nosek J."/>
            <person name="Gabaldon T."/>
        </authorList>
    </citation>
    <scope>NUCLEOTIDE SEQUENCE</scope>
    <source>
        <strain evidence="9">CBS6075</strain>
    </source>
</reference>
<evidence type="ECO:0000256" key="6">
    <source>
        <dbReference type="ARBA" id="ARBA00023015"/>
    </source>
</evidence>
<keyword evidence="8" id="KW-0539">Nucleus</keyword>
<evidence type="ECO:0000313" key="9">
    <source>
        <dbReference type="EMBL" id="KAH3670911.1"/>
    </source>
</evidence>
<evidence type="ECO:0000256" key="1">
    <source>
        <dbReference type="ARBA" id="ARBA00004123"/>
    </source>
</evidence>
<evidence type="ECO:0000256" key="3">
    <source>
        <dbReference type="ARBA" id="ARBA00006922"/>
    </source>
</evidence>
<dbReference type="GeneID" id="70232590"/>
<dbReference type="InterPro" id="IPR013734">
    <property type="entry name" value="TF_Nrm1/Whi5"/>
</dbReference>
<dbReference type="EMBL" id="JAEUBE010000084">
    <property type="protein sequence ID" value="KAH3670911.1"/>
    <property type="molecule type" value="Genomic_DNA"/>
</dbReference>
<evidence type="ECO:0000256" key="2">
    <source>
        <dbReference type="ARBA" id="ARBA00004496"/>
    </source>
</evidence>
<evidence type="ECO:0000256" key="7">
    <source>
        <dbReference type="ARBA" id="ARBA00023163"/>
    </source>
</evidence>
<evidence type="ECO:0000256" key="8">
    <source>
        <dbReference type="ARBA" id="ARBA00023242"/>
    </source>
</evidence>
<dbReference type="Pfam" id="PF08528">
    <property type="entry name" value="Whi5"/>
    <property type="match status" value="1"/>
</dbReference>
<keyword evidence="5" id="KW-0678">Repressor</keyword>
<evidence type="ECO:0000256" key="5">
    <source>
        <dbReference type="ARBA" id="ARBA00022491"/>
    </source>
</evidence>